<dbReference type="EMBL" id="ML178841">
    <property type="protein sequence ID" value="TFK98250.1"/>
    <property type="molecule type" value="Genomic_DNA"/>
</dbReference>
<dbReference type="STRING" id="1884261.A0A5C3QCS9"/>
<evidence type="ECO:0000313" key="3">
    <source>
        <dbReference type="Proteomes" id="UP000305067"/>
    </source>
</evidence>
<keyword evidence="3" id="KW-1185">Reference proteome</keyword>
<accession>A0A5C3QCS9</accession>
<gene>
    <name evidence="2" type="ORF">BDV98DRAFT_216007</name>
</gene>
<feature type="compositionally biased region" description="Polar residues" evidence="1">
    <location>
        <begin position="242"/>
        <end position="254"/>
    </location>
</feature>
<sequence length="354" mass="38291">MIMVAPHFPPEILAHIFDFACTDDGSTYRALSLVSHNSRALVAPYRFQSLVLSSPEQIRRVASELRKWNGTGHTSAPRYLFVSDTSTLTSHPYDLGKTDLAYILSIAAPTLSSLVIDASHSVFSSTSLFAHLFSLHLPQLLDLEILGFYPYPHAHTTTGSPMPNLTRLSLTGNRNPVGLLQRGNLDAACPSLRTLHLRGLAQAVPFALELQQAADCCIRSRTLGSHKVLGKRGSGRIILGDITNTPEDGSSEDPSSCPWPSRLPSALEQIALEVADMPKRAASSTAGLKHAEMQRIFRAVGERCRVEMGGDGGLGVETKAAVVDGQMAGLDGKETASSRLGRMRGEWGERLRVL</sequence>
<dbReference type="AlphaFoldDB" id="A0A5C3QCS9"/>
<evidence type="ECO:0000313" key="2">
    <source>
        <dbReference type="EMBL" id="TFK98250.1"/>
    </source>
</evidence>
<dbReference type="Proteomes" id="UP000305067">
    <property type="component" value="Unassembled WGS sequence"/>
</dbReference>
<dbReference type="SUPFAM" id="SSF52047">
    <property type="entry name" value="RNI-like"/>
    <property type="match status" value="1"/>
</dbReference>
<evidence type="ECO:0008006" key="4">
    <source>
        <dbReference type="Google" id="ProtNLM"/>
    </source>
</evidence>
<dbReference type="OrthoDB" id="3256367at2759"/>
<evidence type="ECO:0000256" key="1">
    <source>
        <dbReference type="SAM" id="MobiDB-lite"/>
    </source>
</evidence>
<feature type="region of interest" description="Disordered" evidence="1">
    <location>
        <begin position="239"/>
        <end position="258"/>
    </location>
</feature>
<organism evidence="2 3">
    <name type="scientific">Pterulicium gracile</name>
    <dbReference type="NCBI Taxonomy" id="1884261"/>
    <lineage>
        <taxon>Eukaryota</taxon>
        <taxon>Fungi</taxon>
        <taxon>Dikarya</taxon>
        <taxon>Basidiomycota</taxon>
        <taxon>Agaricomycotina</taxon>
        <taxon>Agaricomycetes</taxon>
        <taxon>Agaricomycetidae</taxon>
        <taxon>Agaricales</taxon>
        <taxon>Pleurotineae</taxon>
        <taxon>Pterulaceae</taxon>
        <taxon>Pterulicium</taxon>
    </lineage>
</organism>
<protein>
    <recommendedName>
        <fullName evidence="4">F-box domain-containing protein</fullName>
    </recommendedName>
</protein>
<reference evidence="2 3" key="1">
    <citation type="journal article" date="2019" name="Nat. Ecol. Evol.">
        <title>Megaphylogeny resolves global patterns of mushroom evolution.</title>
        <authorList>
            <person name="Varga T."/>
            <person name="Krizsan K."/>
            <person name="Foldi C."/>
            <person name="Dima B."/>
            <person name="Sanchez-Garcia M."/>
            <person name="Sanchez-Ramirez S."/>
            <person name="Szollosi G.J."/>
            <person name="Szarkandi J.G."/>
            <person name="Papp V."/>
            <person name="Albert L."/>
            <person name="Andreopoulos W."/>
            <person name="Angelini C."/>
            <person name="Antonin V."/>
            <person name="Barry K.W."/>
            <person name="Bougher N.L."/>
            <person name="Buchanan P."/>
            <person name="Buyck B."/>
            <person name="Bense V."/>
            <person name="Catcheside P."/>
            <person name="Chovatia M."/>
            <person name="Cooper J."/>
            <person name="Damon W."/>
            <person name="Desjardin D."/>
            <person name="Finy P."/>
            <person name="Geml J."/>
            <person name="Haridas S."/>
            <person name="Hughes K."/>
            <person name="Justo A."/>
            <person name="Karasinski D."/>
            <person name="Kautmanova I."/>
            <person name="Kiss B."/>
            <person name="Kocsube S."/>
            <person name="Kotiranta H."/>
            <person name="LaButti K.M."/>
            <person name="Lechner B.E."/>
            <person name="Liimatainen K."/>
            <person name="Lipzen A."/>
            <person name="Lukacs Z."/>
            <person name="Mihaltcheva S."/>
            <person name="Morgado L.N."/>
            <person name="Niskanen T."/>
            <person name="Noordeloos M.E."/>
            <person name="Ohm R.A."/>
            <person name="Ortiz-Santana B."/>
            <person name="Ovrebo C."/>
            <person name="Racz N."/>
            <person name="Riley R."/>
            <person name="Savchenko A."/>
            <person name="Shiryaev A."/>
            <person name="Soop K."/>
            <person name="Spirin V."/>
            <person name="Szebenyi C."/>
            <person name="Tomsovsky M."/>
            <person name="Tulloss R.E."/>
            <person name="Uehling J."/>
            <person name="Grigoriev I.V."/>
            <person name="Vagvolgyi C."/>
            <person name="Papp T."/>
            <person name="Martin F.M."/>
            <person name="Miettinen O."/>
            <person name="Hibbett D.S."/>
            <person name="Nagy L.G."/>
        </authorList>
    </citation>
    <scope>NUCLEOTIDE SEQUENCE [LARGE SCALE GENOMIC DNA]</scope>
    <source>
        <strain evidence="2 3">CBS 309.79</strain>
    </source>
</reference>
<name>A0A5C3QCS9_9AGAR</name>
<proteinExistence type="predicted"/>